<evidence type="ECO:0000313" key="2">
    <source>
        <dbReference type="Proteomes" id="UP000590740"/>
    </source>
</evidence>
<comment type="caution">
    <text evidence="1">The sequence shown here is derived from an EMBL/GenBank/DDBJ whole genome shotgun (WGS) entry which is preliminary data.</text>
</comment>
<dbReference type="EMBL" id="JACHIG010000020">
    <property type="protein sequence ID" value="MBB5035596.1"/>
    <property type="molecule type" value="Genomic_DNA"/>
</dbReference>
<protein>
    <submittedName>
        <fullName evidence="1">Virulence-associated protein VapD</fullName>
    </submittedName>
</protein>
<organism evidence="1 2">
    <name type="scientific">Prosthecobacter vanneervenii</name>
    <dbReference type="NCBI Taxonomy" id="48466"/>
    <lineage>
        <taxon>Bacteria</taxon>
        <taxon>Pseudomonadati</taxon>
        <taxon>Verrucomicrobiota</taxon>
        <taxon>Verrucomicrobiia</taxon>
        <taxon>Verrucomicrobiales</taxon>
        <taxon>Verrucomicrobiaceae</taxon>
        <taxon>Prosthecobacter</taxon>
    </lineage>
</organism>
<gene>
    <name evidence="1" type="ORF">HNQ65_005209</name>
</gene>
<evidence type="ECO:0000313" key="1">
    <source>
        <dbReference type="EMBL" id="MBB5035596.1"/>
    </source>
</evidence>
<dbReference type="Proteomes" id="UP000590740">
    <property type="component" value="Unassembled WGS sequence"/>
</dbReference>
<dbReference type="Gene3D" id="3.30.70.240">
    <property type="match status" value="1"/>
</dbReference>
<name>A0A7W7YG69_9BACT</name>
<proteinExistence type="predicted"/>
<reference evidence="1 2" key="1">
    <citation type="submission" date="2020-08" db="EMBL/GenBank/DDBJ databases">
        <title>Genomic Encyclopedia of Type Strains, Phase IV (KMG-IV): sequencing the most valuable type-strain genomes for metagenomic binning, comparative biology and taxonomic classification.</title>
        <authorList>
            <person name="Goeker M."/>
        </authorList>
    </citation>
    <scope>NUCLEOTIDE SEQUENCE [LARGE SCALE GENOMIC DNA]</scope>
    <source>
        <strain evidence="1 2">DSM 12252</strain>
    </source>
</reference>
<accession>A0A7W7YG69</accession>
<keyword evidence="2" id="KW-1185">Reference proteome</keyword>
<dbReference type="AlphaFoldDB" id="A0A7W7YG69"/>
<sequence>MFAIAFDLVVADAVQHHPRGATAAYTDIGVTLKKYSFDRVQGSVT</sequence>